<dbReference type="EMBL" id="BAABFA010000014">
    <property type="protein sequence ID" value="GAA4466834.1"/>
    <property type="molecule type" value="Genomic_DNA"/>
</dbReference>
<organism evidence="4 5">
    <name type="scientific">Nemorincola caseinilytica</name>
    <dbReference type="NCBI Taxonomy" id="2054315"/>
    <lineage>
        <taxon>Bacteria</taxon>
        <taxon>Pseudomonadati</taxon>
        <taxon>Bacteroidota</taxon>
        <taxon>Chitinophagia</taxon>
        <taxon>Chitinophagales</taxon>
        <taxon>Chitinophagaceae</taxon>
        <taxon>Nemorincola</taxon>
    </lineage>
</organism>
<dbReference type="CDD" id="cd24098">
    <property type="entry name" value="ASKHA_NBD_TobZ_N"/>
    <property type="match status" value="1"/>
</dbReference>
<dbReference type="InterPro" id="IPR051338">
    <property type="entry name" value="NodU/CmcH_Carbamoyltrnsfr"/>
</dbReference>
<reference evidence="5" key="1">
    <citation type="journal article" date="2019" name="Int. J. Syst. Evol. Microbiol.">
        <title>The Global Catalogue of Microorganisms (GCM) 10K type strain sequencing project: providing services to taxonomists for standard genome sequencing and annotation.</title>
        <authorList>
            <consortium name="The Broad Institute Genomics Platform"/>
            <consortium name="The Broad Institute Genome Sequencing Center for Infectious Disease"/>
            <person name="Wu L."/>
            <person name="Ma J."/>
        </authorList>
    </citation>
    <scope>NUCLEOTIDE SEQUENCE [LARGE SCALE GENOMIC DNA]</scope>
    <source>
        <strain evidence="5">JCM 32105</strain>
    </source>
</reference>
<evidence type="ECO:0000259" key="3">
    <source>
        <dbReference type="Pfam" id="PF16861"/>
    </source>
</evidence>
<comment type="caution">
    <text evidence="4">The sequence shown here is derived from an EMBL/GenBank/DDBJ whole genome shotgun (WGS) entry which is preliminary data.</text>
</comment>
<dbReference type="Gene3D" id="3.30.420.40">
    <property type="match status" value="2"/>
</dbReference>
<dbReference type="Pfam" id="PF16861">
    <property type="entry name" value="Carbam_trans_C"/>
    <property type="match status" value="1"/>
</dbReference>
<dbReference type="PANTHER" id="PTHR34847">
    <property type="entry name" value="NODULATION PROTEIN U"/>
    <property type="match status" value="1"/>
</dbReference>
<evidence type="ECO:0000313" key="4">
    <source>
        <dbReference type="EMBL" id="GAA4466834.1"/>
    </source>
</evidence>
<accession>A0ABP8NJA1</accession>
<gene>
    <name evidence="4" type="ORF">GCM10023093_21560</name>
</gene>
<dbReference type="PANTHER" id="PTHR34847:SF1">
    <property type="entry name" value="NODULATION PROTEIN U"/>
    <property type="match status" value="1"/>
</dbReference>
<feature type="domain" description="Carbamoyltransferase" evidence="2">
    <location>
        <begin position="5"/>
        <end position="356"/>
    </location>
</feature>
<comment type="similarity">
    <text evidence="1">Belongs to the NodU/CmcH family.</text>
</comment>
<dbReference type="RefSeq" id="WP_345082938.1">
    <property type="nucleotide sequence ID" value="NZ_BAABFA010000014.1"/>
</dbReference>
<keyword evidence="5" id="KW-1185">Reference proteome</keyword>
<name>A0ABP8NJA1_9BACT</name>
<dbReference type="InterPro" id="IPR038152">
    <property type="entry name" value="Carbam_trans_C_sf"/>
</dbReference>
<sequence length="623" mass="70813">MQERKILGISCFYHDSAAALTVGGRIIAAAQEERFTREKHTAAFPANAIRYCLEEAGLRIDELDAVVFYDKPLLKLERLLQTYYAFAPRGLLSFLRAIPVWLREKIFLKKLIRDGLEEVEPYDRKQLKLLFTEHHLSHAASAFFPSPYERAAILTIDGVGEWCTASIGVGEGNRIRIVREMEFPHSVGLLYSAFTYYLGFAVNGGEYKLMGLAPYGDPGAERTVQYMDTIKKRLVDVKEDGSVWMDQGYFSYATGLRMAREDEWERLFGFPRREEDAAIEQHHCDLALAIQTVTEEIVIKMAREVKRITGADDLCMAGGVALNCVANGKLLREGIFSKIYVQPAAGDAGGALGAALAAAHMYYEEPRMADGVNDQMNGSYLGPQYSDKEVMQMNRRERAVYKRYDNFENLTADVAARLANGEVVGWYQGRMEYGPRALGNRSILADARDPEMQKRLNLRIKNREGFRPFAPAVLVEDATEYFELETDSSYMLMVAQVRRDRCVPLPEGFHGLPLWDKLYQKRSDIQAVTHVDGSARIQTVHRGTNERYRQLINAFKQLTGYGLLVNTSFNVRDEPVVCTPYDAYRCFMATDMDVLVMNEYVYLKSEQPERDNKDKWKSMIATI</sequence>
<dbReference type="Proteomes" id="UP001500067">
    <property type="component" value="Unassembled WGS sequence"/>
</dbReference>
<proteinExistence type="inferred from homology"/>
<dbReference type="Pfam" id="PF02543">
    <property type="entry name" value="Carbam_trans_N"/>
    <property type="match status" value="1"/>
</dbReference>
<dbReference type="Gene3D" id="3.90.870.20">
    <property type="entry name" value="Carbamoyltransferase, C-terminal domain"/>
    <property type="match status" value="1"/>
</dbReference>
<evidence type="ECO:0000256" key="1">
    <source>
        <dbReference type="ARBA" id="ARBA00006129"/>
    </source>
</evidence>
<dbReference type="SUPFAM" id="SSF53067">
    <property type="entry name" value="Actin-like ATPase domain"/>
    <property type="match status" value="1"/>
</dbReference>
<dbReference type="InterPro" id="IPR043129">
    <property type="entry name" value="ATPase_NBD"/>
</dbReference>
<protein>
    <submittedName>
        <fullName evidence="4">Carbamoyltransferase</fullName>
    </submittedName>
</protein>
<feature type="domain" description="Carbamoyltransferase C-terminal" evidence="3">
    <location>
        <begin position="415"/>
        <end position="603"/>
    </location>
</feature>
<dbReference type="InterPro" id="IPR031730">
    <property type="entry name" value="Carbam_trans_C"/>
</dbReference>
<evidence type="ECO:0000313" key="5">
    <source>
        <dbReference type="Proteomes" id="UP001500067"/>
    </source>
</evidence>
<evidence type="ECO:0000259" key="2">
    <source>
        <dbReference type="Pfam" id="PF02543"/>
    </source>
</evidence>
<dbReference type="InterPro" id="IPR003696">
    <property type="entry name" value="Carbtransf_dom"/>
</dbReference>